<dbReference type="EMBL" id="CAJVCE010000046">
    <property type="protein sequence ID" value="CAG7658677.1"/>
    <property type="molecule type" value="Genomic_DNA"/>
</dbReference>
<keyword evidence="2" id="KW-1185">Reference proteome</keyword>
<protein>
    <submittedName>
        <fullName evidence="1">Uncharacterized protein</fullName>
    </submittedName>
</protein>
<evidence type="ECO:0000313" key="2">
    <source>
        <dbReference type="Proteomes" id="UP000730618"/>
    </source>
</evidence>
<organism evidence="1 2">
    <name type="scientific">Paenibacillus allorhizosphaerae</name>
    <dbReference type="NCBI Taxonomy" id="2849866"/>
    <lineage>
        <taxon>Bacteria</taxon>
        <taxon>Bacillati</taxon>
        <taxon>Bacillota</taxon>
        <taxon>Bacilli</taxon>
        <taxon>Bacillales</taxon>
        <taxon>Paenibacillaceae</taxon>
        <taxon>Paenibacillus</taxon>
    </lineage>
</organism>
<evidence type="ECO:0000313" key="1">
    <source>
        <dbReference type="EMBL" id="CAG7658677.1"/>
    </source>
</evidence>
<comment type="caution">
    <text evidence="1">The sequence shown here is derived from an EMBL/GenBank/DDBJ whole genome shotgun (WGS) entry which is preliminary data.</text>
</comment>
<reference evidence="1 2" key="1">
    <citation type="submission" date="2021-06" db="EMBL/GenBank/DDBJ databases">
        <authorList>
            <person name="Criscuolo A."/>
        </authorList>
    </citation>
    <scope>NUCLEOTIDE SEQUENCE [LARGE SCALE GENOMIC DNA]</scope>
    <source>
        <strain evidence="2">CIP 111802</strain>
    </source>
</reference>
<name>A0ABM8VUA6_9BACL</name>
<proteinExistence type="predicted"/>
<sequence>MLAEWGNLKSGTLEKLAKDGDKMNWDMASLLNFTGVVGSGQETDLHALLVSKLVKHKEQTFQVISLIGTDEVQQTINSSGRLTVLKKNDAFQKKLWVRSDKHERKKLVCDFLSRRLPIMCRPYMTT</sequence>
<gene>
    <name evidence="1" type="ORF">PAECIP111802_07123</name>
</gene>
<dbReference type="Proteomes" id="UP000730618">
    <property type="component" value="Unassembled WGS sequence"/>
</dbReference>
<accession>A0ABM8VUA6</accession>
<dbReference type="RefSeq" id="WP_218103240.1">
    <property type="nucleotide sequence ID" value="NZ_CAJVCE010000046.1"/>
</dbReference>